<sequence length="78" mass="9268">MMWKKNGSRLRRNVVNGRIHGGWYLGWWEEGSTHPNALVKRLFVFGRLKGKNDLYKDKIKAFTKKRLRRHLNFPGTSL</sequence>
<evidence type="ECO:0000313" key="1">
    <source>
        <dbReference type="EMBL" id="QJW98042.1"/>
    </source>
</evidence>
<accession>A0A6M5YYQ8</accession>
<evidence type="ECO:0000313" key="2">
    <source>
        <dbReference type="Proteomes" id="UP000503447"/>
    </source>
</evidence>
<dbReference type="AlphaFoldDB" id="A0A6M5YYQ8"/>
<keyword evidence="2" id="KW-1185">Reference proteome</keyword>
<reference evidence="2" key="1">
    <citation type="submission" date="2020-05" db="EMBL/GenBank/DDBJ databases">
        <title>Frigoriglobus tundricola gen. nov., sp. nov., a psychrotolerant cellulolytic planctomycete of the family Gemmataceae with two divergent copies of 16S rRNA gene.</title>
        <authorList>
            <person name="Kulichevskaya I.S."/>
            <person name="Ivanova A.A."/>
            <person name="Naumoff D.G."/>
            <person name="Beletsky A.V."/>
            <person name="Rijpstra W.I.C."/>
            <person name="Sinninghe Damste J.S."/>
            <person name="Mardanov A.V."/>
            <person name="Ravin N.V."/>
            <person name="Dedysh S.N."/>
        </authorList>
    </citation>
    <scope>NUCLEOTIDE SEQUENCE [LARGE SCALE GENOMIC DNA]</scope>
    <source>
        <strain evidence="2">PL17</strain>
    </source>
</reference>
<organism evidence="1 2">
    <name type="scientific">Frigoriglobus tundricola</name>
    <dbReference type="NCBI Taxonomy" id="2774151"/>
    <lineage>
        <taxon>Bacteria</taxon>
        <taxon>Pseudomonadati</taxon>
        <taxon>Planctomycetota</taxon>
        <taxon>Planctomycetia</taxon>
        <taxon>Gemmatales</taxon>
        <taxon>Gemmataceae</taxon>
        <taxon>Frigoriglobus</taxon>
    </lineage>
</organism>
<protein>
    <submittedName>
        <fullName evidence="1">Uncharacterized protein</fullName>
    </submittedName>
</protein>
<name>A0A6M5YYQ8_9BACT</name>
<dbReference type="KEGG" id="ftj:FTUN_5622"/>
<dbReference type="Proteomes" id="UP000503447">
    <property type="component" value="Chromosome"/>
</dbReference>
<gene>
    <name evidence="1" type="ORF">FTUN_5622</name>
</gene>
<proteinExistence type="predicted"/>
<dbReference type="EMBL" id="CP053452">
    <property type="protein sequence ID" value="QJW98042.1"/>
    <property type="molecule type" value="Genomic_DNA"/>
</dbReference>